<evidence type="ECO:0000256" key="1">
    <source>
        <dbReference type="SAM" id="MobiDB-lite"/>
    </source>
</evidence>
<gene>
    <name evidence="2" type="ORF">E2562_038512</name>
</gene>
<comment type="caution">
    <text evidence="2">The sequence shown here is derived from an EMBL/GenBank/DDBJ whole genome shotgun (WGS) entry which is preliminary data.</text>
</comment>
<evidence type="ECO:0000313" key="2">
    <source>
        <dbReference type="EMBL" id="KAF0928233.1"/>
    </source>
</evidence>
<accession>A0A6G1EU91</accession>
<feature type="region of interest" description="Disordered" evidence="1">
    <location>
        <begin position="1"/>
        <end position="41"/>
    </location>
</feature>
<proteinExistence type="predicted"/>
<dbReference type="EMBL" id="SPHZ02000003">
    <property type="protein sequence ID" value="KAF0928233.1"/>
    <property type="molecule type" value="Genomic_DNA"/>
</dbReference>
<reference evidence="2 3" key="1">
    <citation type="submission" date="2019-11" db="EMBL/GenBank/DDBJ databases">
        <title>Whole genome sequence of Oryza granulata.</title>
        <authorList>
            <person name="Li W."/>
        </authorList>
    </citation>
    <scope>NUCLEOTIDE SEQUENCE [LARGE SCALE GENOMIC DNA]</scope>
    <source>
        <strain evidence="3">cv. Menghai</strain>
        <tissue evidence="2">Leaf</tissue>
    </source>
</reference>
<protein>
    <submittedName>
        <fullName evidence="2">Uncharacterized protein</fullName>
    </submittedName>
</protein>
<dbReference type="AlphaFoldDB" id="A0A6G1EU91"/>
<sequence>MPKSLSNAPLVPTGTWPENADFESNPPSLPIGEGGKGQRNGQRLTNLARWRSSSASHNSRRYACYTINLADRSKC</sequence>
<dbReference type="Proteomes" id="UP000479710">
    <property type="component" value="Unassembled WGS sequence"/>
</dbReference>
<name>A0A6G1EU91_9ORYZ</name>
<organism evidence="2 3">
    <name type="scientific">Oryza meyeriana var. granulata</name>
    <dbReference type="NCBI Taxonomy" id="110450"/>
    <lineage>
        <taxon>Eukaryota</taxon>
        <taxon>Viridiplantae</taxon>
        <taxon>Streptophyta</taxon>
        <taxon>Embryophyta</taxon>
        <taxon>Tracheophyta</taxon>
        <taxon>Spermatophyta</taxon>
        <taxon>Magnoliopsida</taxon>
        <taxon>Liliopsida</taxon>
        <taxon>Poales</taxon>
        <taxon>Poaceae</taxon>
        <taxon>BOP clade</taxon>
        <taxon>Oryzoideae</taxon>
        <taxon>Oryzeae</taxon>
        <taxon>Oryzinae</taxon>
        <taxon>Oryza</taxon>
        <taxon>Oryza meyeriana</taxon>
    </lineage>
</organism>
<keyword evidence="3" id="KW-1185">Reference proteome</keyword>
<evidence type="ECO:0000313" key="3">
    <source>
        <dbReference type="Proteomes" id="UP000479710"/>
    </source>
</evidence>